<dbReference type="Proteomes" id="UP000075243">
    <property type="component" value="Unassembled WGS sequence"/>
</dbReference>
<dbReference type="PANTHER" id="PTHR11439:SF483">
    <property type="entry name" value="PEPTIDE SYNTHASE GLIP-LIKE, PUTATIVE (AFU_ORTHOLOGUE AFUA_3G12920)-RELATED"/>
    <property type="match status" value="1"/>
</dbReference>
<evidence type="ECO:0008006" key="3">
    <source>
        <dbReference type="Google" id="ProtNLM"/>
    </source>
</evidence>
<organism evidence="1 2">
    <name type="scientific">Cajanus cajan</name>
    <name type="common">Pigeon pea</name>
    <name type="synonym">Cajanus indicus</name>
    <dbReference type="NCBI Taxonomy" id="3821"/>
    <lineage>
        <taxon>Eukaryota</taxon>
        <taxon>Viridiplantae</taxon>
        <taxon>Streptophyta</taxon>
        <taxon>Embryophyta</taxon>
        <taxon>Tracheophyta</taxon>
        <taxon>Spermatophyta</taxon>
        <taxon>Magnoliopsida</taxon>
        <taxon>eudicotyledons</taxon>
        <taxon>Gunneridae</taxon>
        <taxon>Pentapetalae</taxon>
        <taxon>rosids</taxon>
        <taxon>fabids</taxon>
        <taxon>Fabales</taxon>
        <taxon>Fabaceae</taxon>
        <taxon>Papilionoideae</taxon>
        <taxon>50 kb inversion clade</taxon>
        <taxon>NPAAA clade</taxon>
        <taxon>indigoferoid/millettioid clade</taxon>
        <taxon>Phaseoleae</taxon>
        <taxon>Cajanus</taxon>
    </lineage>
</organism>
<dbReference type="EMBL" id="KQ483829">
    <property type="protein sequence ID" value="KYP40530.1"/>
    <property type="molecule type" value="Genomic_DNA"/>
</dbReference>
<keyword evidence="2" id="KW-1185">Reference proteome</keyword>
<sequence>MAVKRILRYLCGTPNIGLHLTKSPDFTIRGFYDANWGSDLEDRKSTTGYVIYLGANPIS</sequence>
<dbReference type="Gramene" id="C.cajan_33721.t">
    <property type="protein sequence ID" value="C.cajan_33721.t.cds1"/>
    <property type="gene ID" value="C.cajan_33721"/>
</dbReference>
<name>A0A151RD34_CAJCA</name>
<evidence type="ECO:0000313" key="1">
    <source>
        <dbReference type="EMBL" id="KYP40530.1"/>
    </source>
</evidence>
<evidence type="ECO:0000313" key="2">
    <source>
        <dbReference type="Proteomes" id="UP000075243"/>
    </source>
</evidence>
<accession>A0A151RD34</accession>
<gene>
    <name evidence="1" type="ORF">KK1_038129</name>
</gene>
<protein>
    <recommendedName>
        <fullName evidence="3">Copia protein</fullName>
    </recommendedName>
</protein>
<dbReference type="AlphaFoldDB" id="A0A151RD34"/>
<dbReference type="PANTHER" id="PTHR11439">
    <property type="entry name" value="GAG-POL-RELATED RETROTRANSPOSON"/>
    <property type="match status" value="1"/>
</dbReference>
<reference evidence="1" key="1">
    <citation type="journal article" date="2012" name="Nat. Biotechnol.">
        <title>Draft genome sequence of pigeonpea (Cajanus cajan), an orphan legume crop of resource-poor farmers.</title>
        <authorList>
            <person name="Varshney R.K."/>
            <person name="Chen W."/>
            <person name="Li Y."/>
            <person name="Bharti A.K."/>
            <person name="Saxena R.K."/>
            <person name="Schlueter J.A."/>
            <person name="Donoghue M.T."/>
            <person name="Azam S."/>
            <person name="Fan G."/>
            <person name="Whaley A.M."/>
            <person name="Farmer A.D."/>
            <person name="Sheridan J."/>
            <person name="Iwata A."/>
            <person name="Tuteja R."/>
            <person name="Penmetsa R.V."/>
            <person name="Wu W."/>
            <person name="Upadhyaya H.D."/>
            <person name="Yang S.P."/>
            <person name="Shah T."/>
            <person name="Saxena K.B."/>
            <person name="Michael T."/>
            <person name="McCombie W.R."/>
            <person name="Yang B."/>
            <person name="Zhang G."/>
            <person name="Yang H."/>
            <person name="Wang J."/>
            <person name="Spillane C."/>
            <person name="Cook D.R."/>
            <person name="May G.D."/>
            <person name="Xu X."/>
            <person name="Jackson S.A."/>
        </authorList>
    </citation>
    <scope>NUCLEOTIDE SEQUENCE [LARGE SCALE GENOMIC DNA]</scope>
</reference>
<proteinExistence type="predicted"/>